<dbReference type="GO" id="GO:1904680">
    <property type="term" value="F:peptide transmembrane transporter activity"/>
    <property type="evidence" value="ECO:0007669"/>
    <property type="project" value="TreeGrafter"/>
</dbReference>
<feature type="domain" description="Solute-binding protein family 5" evidence="2">
    <location>
        <begin position="76"/>
        <end position="428"/>
    </location>
</feature>
<protein>
    <submittedName>
        <fullName evidence="3">DNA-binding protein</fullName>
    </submittedName>
</protein>
<dbReference type="InterPro" id="IPR039424">
    <property type="entry name" value="SBP_5"/>
</dbReference>
<dbReference type="RefSeq" id="WP_005958288.1">
    <property type="nucleotide sequence ID" value="NZ_CAXOUM010000027.1"/>
</dbReference>
<proteinExistence type="predicted"/>
<dbReference type="Gene3D" id="3.10.105.10">
    <property type="entry name" value="Dipeptide-binding Protein, Domain 3"/>
    <property type="match status" value="1"/>
</dbReference>
<gene>
    <name evidence="3" type="ORF">A2J07_02915</name>
</gene>
<dbReference type="InterPro" id="IPR000914">
    <property type="entry name" value="SBP_5_dom"/>
</dbReference>
<dbReference type="KEGG" id="fnf:BSQ88_06030"/>
<sequence>MKITKYKIILMLFLLLFVFISCGKQEAIKEEQDIILREEGGDFGYPNPFRHQNRGPGFFKMELIYDSLLEKDEKGLIPWLAKEWEVSEDGQSFTFTLVENAKWQDGVPLTPEDVAFSIKYFEEHPPVRGGLMLHGKYLMDRVEIEGNKIKIHTPEYTPTALEKIGSMRILPKHIWEKVTDPEKFSGEGDVVGSGPYKLVSYNPEQGSYKMERFDEFWGWKPAVKAIEWIPVSDKVLAFQNGEIDITLLPVDLLPEFEKKKEFVIKKNFGLHNYRLYFNFDKIAAFKNKKVRQAMAYAIDRKELIEKLERGAGLEGSQGYLPPTHEMYYKDLPKYSFDMEKAKELMSKELANGETIEVEILVGNSPKEVKMAELLKIRLEEIGILLKVVSIDGKARDSKIKNYDYEMAIVKSGGMGGDADILREIYSSKVKKPNLAAYENEELEKLLYRQSVEKDKVKRRKVVEEIQKLLAEEIPMMLLYGEIDNTVYRPEKYNRWTTRYDHTKLAHPKLSYVIRPE</sequence>
<dbReference type="EMBL" id="LVEA01000001">
    <property type="protein sequence ID" value="KYL05698.1"/>
    <property type="molecule type" value="Genomic_DNA"/>
</dbReference>
<dbReference type="PIRSF" id="PIRSF002741">
    <property type="entry name" value="MppA"/>
    <property type="match status" value="1"/>
</dbReference>
<evidence type="ECO:0000259" key="2">
    <source>
        <dbReference type="Pfam" id="PF00496"/>
    </source>
</evidence>
<dbReference type="PROSITE" id="PS51257">
    <property type="entry name" value="PROKAR_LIPOPROTEIN"/>
    <property type="match status" value="1"/>
</dbReference>
<keyword evidence="3" id="KW-0238">DNA-binding</keyword>
<dbReference type="GO" id="GO:0042884">
    <property type="term" value="P:microcin transport"/>
    <property type="evidence" value="ECO:0007669"/>
    <property type="project" value="TreeGrafter"/>
</dbReference>
<dbReference type="PANTHER" id="PTHR30290">
    <property type="entry name" value="PERIPLASMIC BINDING COMPONENT OF ABC TRANSPORTER"/>
    <property type="match status" value="1"/>
</dbReference>
<organism evidence="3 4">
    <name type="scientific">Fusobacterium necrophorum subsp. funduliforme</name>
    <dbReference type="NCBI Taxonomy" id="143387"/>
    <lineage>
        <taxon>Bacteria</taxon>
        <taxon>Fusobacteriati</taxon>
        <taxon>Fusobacteriota</taxon>
        <taxon>Fusobacteriia</taxon>
        <taxon>Fusobacteriales</taxon>
        <taxon>Fusobacteriaceae</taxon>
        <taxon>Fusobacterium</taxon>
    </lineage>
</organism>
<dbReference type="Proteomes" id="UP000075816">
    <property type="component" value="Unassembled WGS sequence"/>
</dbReference>
<dbReference type="AlphaFoldDB" id="A0A162JG23"/>
<dbReference type="CDD" id="cd08520">
    <property type="entry name" value="PBP2_NikA_DppA_OppA_like_21"/>
    <property type="match status" value="1"/>
</dbReference>
<dbReference type="Gene3D" id="3.40.190.10">
    <property type="entry name" value="Periplasmic binding protein-like II"/>
    <property type="match status" value="1"/>
</dbReference>
<dbReference type="PANTHER" id="PTHR30290:SF64">
    <property type="entry name" value="ABC TRANSPORTER PERIPLASMIC BINDING PROTEIN"/>
    <property type="match status" value="1"/>
</dbReference>
<dbReference type="Gene3D" id="3.90.76.10">
    <property type="entry name" value="Dipeptide-binding Protein, Domain 1"/>
    <property type="match status" value="1"/>
</dbReference>
<dbReference type="GO" id="GO:0030288">
    <property type="term" value="C:outer membrane-bounded periplasmic space"/>
    <property type="evidence" value="ECO:0007669"/>
    <property type="project" value="TreeGrafter"/>
</dbReference>
<dbReference type="GO" id="GO:0043190">
    <property type="term" value="C:ATP-binding cassette (ABC) transporter complex"/>
    <property type="evidence" value="ECO:0007669"/>
    <property type="project" value="InterPro"/>
</dbReference>
<keyword evidence="1" id="KW-0732">Signal</keyword>
<dbReference type="GO" id="GO:0003677">
    <property type="term" value="F:DNA binding"/>
    <property type="evidence" value="ECO:0007669"/>
    <property type="project" value="UniProtKB-KW"/>
</dbReference>
<dbReference type="InterPro" id="IPR030678">
    <property type="entry name" value="Peptide/Ni-bd"/>
</dbReference>
<reference evidence="3 4" key="1">
    <citation type="submission" date="2016-03" db="EMBL/GenBank/DDBJ databases">
        <title>Comparative genomics of human isolates of Fusobacterium necrophorum.</title>
        <authorList>
            <person name="Jensen A."/>
            <person name="Bank S."/>
            <person name="Andersen P.S."/>
            <person name="Kristensen L.H."/>
            <person name="Prag J."/>
        </authorList>
    </citation>
    <scope>NUCLEOTIDE SEQUENCE [LARGE SCALE GENOMIC DNA]</scope>
    <source>
        <strain evidence="3 4">LS_1264</strain>
    </source>
</reference>
<comment type="caution">
    <text evidence="3">The sequence shown here is derived from an EMBL/GenBank/DDBJ whole genome shotgun (WGS) entry which is preliminary data.</text>
</comment>
<name>A0A162JG23_9FUSO</name>
<accession>A0A162JG23</accession>
<dbReference type="SUPFAM" id="SSF53850">
    <property type="entry name" value="Periplasmic binding protein-like II"/>
    <property type="match status" value="1"/>
</dbReference>
<evidence type="ECO:0000313" key="4">
    <source>
        <dbReference type="Proteomes" id="UP000075816"/>
    </source>
</evidence>
<evidence type="ECO:0000256" key="1">
    <source>
        <dbReference type="ARBA" id="ARBA00022729"/>
    </source>
</evidence>
<dbReference type="GO" id="GO:0015833">
    <property type="term" value="P:peptide transport"/>
    <property type="evidence" value="ECO:0007669"/>
    <property type="project" value="TreeGrafter"/>
</dbReference>
<dbReference type="eggNOG" id="COG0747">
    <property type="taxonomic scope" value="Bacteria"/>
</dbReference>
<dbReference type="Pfam" id="PF00496">
    <property type="entry name" value="SBP_bac_5"/>
    <property type="match status" value="1"/>
</dbReference>
<evidence type="ECO:0000313" key="3">
    <source>
        <dbReference type="EMBL" id="KYL05698.1"/>
    </source>
</evidence>